<evidence type="ECO:0000259" key="5">
    <source>
        <dbReference type="SMART" id="SM00062"/>
    </source>
</evidence>
<reference evidence="6 7" key="1">
    <citation type="submission" date="2018-09" db="EMBL/GenBank/DDBJ databases">
        <title>YIM 75507 draft genome.</title>
        <authorList>
            <person name="Tang S."/>
            <person name="Feng Y."/>
        </authorList>
    </citation>
    <scope>NUCLEOTIDE SEQUENCE [LARGE SCALE GENOMIC DNA]</scope>
    <source>
        <strain evidence="6 7">YIM 75507</strain>
    </source>
</reference>
<dbReference type="InterPro" id="IPR015168">
    <property type="entry name" value="SsuA/THI5"/>
</dbReference>
<protein>
    <submittedName>
        <fullName evidence="6">ABC transporter substrate-binding protein</fullName>
    </submittedName>
</protein>
<evidence type="ECO:0000256" key="1">
    <source>
        <dbReference type="ARBA" id="ARBA00004418"/>
    </source>
</evidence>
<feature type="domain" description="Solute-binding protein family 3/N-terminal" evidence="5">
    <location>
        <begin position="42"/>
        <end position="269"/>
    </location>
</feature>
<evidence type="ECO:0000313" key="7">
    <source>
        <dbReference type="Proteomes" id="UP000265768"/>
    </source>
</evidence>
<dbReference type="AlphaFoldDB" id="A0A3A3ZX91"/>
<dbReference type="SUPFAM" id="SSF53850">
    <property type="entry name" value="Periplasmic binding protein-like II"/>
    <property type="match status" value="1"/>
</dbReference>
<feature type="signal peptide" evidence="4">
    <location>
        <begin position="1"/>
        <end position="24"/>
    </location>
</feature>
<comment type="subcellular location">
    <subcellularLocation>
        <location evidence="1">Periplasm</location>
    </subcellularLocation>
</comment>
<name>A0A3A3ZX91_9ACTN</name>
<proteinExistence type="inferred from homology"/>
<evidence type="ECO:0000256" key="4">
    <source>
        <dbReference type="SAM" id="SignalP"/>
    </source>
</evidence>
<accession>A0A3A3ZX91</accession>
<keyword evidence="3 4" id="KW-0732">Signal</keyword>
<dbReference type="Pfam" id="PF09084">
    <property type="entry name" value="NMT1"/>
    <property type="match status" value="1"/>
</dbReference>
<comment type="similarity">
    <text evidence="2">Belongs to the bacterial solute-binding protein SsuA/TauA family.</text>
</comment>
<keyword evidence="7" id="KW-1185">Reference proteome</keyword>
<dbReference type="EMBL" id="QZEY01000046">
    <property type="protein sequence ID" value="RJL18869.1"/>
    <property type="molecule type" value="Genomic_DNA"/>
</dbReference>
<dbReference type="OrthoDB" id="8892982at2"/>
<dbReference type="PROSITE" id="PS51257">
    <property type="entry name" value="PROKAR_LIPOPROTEIN"/>
    <property type="match status" value="1"/>
</dbReference>
<dbReference type="Gene3D" id="3.40.190.10">
    <property type="entry name" value="Periplasmic binding protein-like II"/>
    <property type="match status" value="2"/>
</dbReference>
<dbReference type="InterPro" id="IPR001638">
    <property type="entry name" value="Solute-binding_3/MltF_N"/>
</dbReference>
<sequence>MRFGLLGRAALVGVAATLVLTACGGGSSEGTNAAKDGPEDTSITVGTLPIPDIAPLHIAMQKGWFKEEGLEVKAETIQGSAVGLNKLAAGGLDFMLGNYMSVLKAQAQGTGKFKYVADSFQAAPDTFNLMVGKDSKIRTLADLKGKKVALNTKGNVGDLAVASTLRQAGLSNTDISIQEIPFPNMGAALAAGTIDAAWCGEPYISEMQTKLGAHKLADTMTGPTADFPVAGWSVSESYATKNPKTVAAFQRAMAKAQQLAASDRTAVEAVLPTYTQIQSDVAKIITLGTFPTSLSAQRIQRVADLMVELKFLDKKIDVSNMIIPPPPAK</sequence>
<dbReference type="RefSeq" id="WP_119931981.1">
    <property type="nucleotide sequence ID" value="NZ_QZEY01000046.1"/>
</dbReference>
<dbReference type="Proteomes" id="UP000265768">
    <property type="component" value="Unassembled WGS sequence"/>
</dbReference>
<gene>
    <name evidence="6" type="ORF">D5H75_40655</name>
</gene>
<organism evidence="6 7">
    <name type="scientific">Bailinhaonella thermotolerans</name>
    <dbReference type="NCBI Taxonomy" id="1070861"/>
    <lineage>
        <taxon>Bacteria</taxon>
        <taxon>Bacillati</taxon>
        <taxon>Actinomycetota</taxon>
        <taxon>Actinomycetes</taxon>
        <taxon>Streptosporangiales</taxon>
        <taxon>Streptosporangiaceae</taxon>
        <taxon>Bailinhaonella</taxon>
    </lineage>
</organism>
<dbReference type="PANTHER" id="PTHR30024:SF47">
    <property type="entry name" value="TAURINE-BINDING PERIPLASMIC PROTEIN"/>
    <property type="match status" value="1"/>
</dbReference>
<dbReference type="PANTHER" id="PTHR30024">
    <property type="entry name" value="ALIPHATIC SULFONATES-BINDING PROTEIN-RELATED"/>
    <property type="match status" value="1"/>
</dbReference>
<evidence type="ECO:0000256" key="3">
    <source>
        <dbReference type="ARBA" id="ARBA00022729"/>
    </source>
</evidence>
<evidence type="ECO:0000256" key="2">
    <source>
        <dbReference type="ARBA" id="ARBA00010742"/>
    </source>
</evidence>
<dbReference type="SMART" id="SM00062">
    <property type="entry name" value="PBPb"/>
    <property type="match status" value="1"/>
</dbReference>
<evidence type="ECO:0000313" key="6">
    <source>
        <dbReference type="EMBL" id="RJL18869.1"/>
    </source>
</evidence>
<comment type="caution">
    <text evidence="6">The sequence shown here is derived from an EMBL/GenBank/DDBJ whole genome shotgun (WGS) entry which is preliminary data.</text>
</comment>
<feature type="chain" id="PRO_5039611131" evidence="4">
    <location>
        <begin position="25"/>
        <end position="329"/>
    </location>
</feature>
<dbReference type="GO" id="GO:0042597">
    <property type="term" value="C:periplasmic space"/>
    <property type="evidence" value="ECO:0007669"/>
    <property type="project" value="UniProtKB-SubCell"/>
</dbReference>